<name>A0A0A9GSE6_ARUDO</name>
<evidence type="ECO:0000313" key="2">
    <source>
        <dbReference type="EMBL" id="JAE26369.1"/>
    </source>
</evidence>
<protein>
    <submittedName>
        <fullName evidence="2">Uncharacterized protein</fullName>
    </submittedName>
</protein>
<feature type="compositionally biased region" description="Basic and acidic residues" evidence="1">
    <location>
        <begin position="23"/>
        <end position="35"/>
    </location>
</feature>
<proteinExistence type="predicted"/>
<sequence>MKLRSGWNHHTVHDDGVSNSWIHEGRGEQKRHPFH</sequence>
<feature type="region of interest" description="Disordered" evidence="1">
    <location>
        <begin position="1"/>
        <end position="35"/>
    </location>
</feature>
<organism evidence="2">
    <name type="scientific">Arundo donax</name>
    <name type="common">Giant reed</name>
    <name type="synonym">Donax arundinaceus</name>
    <dbReference type="NCBI Taxonomy" id="35708"/>
    <lineage>
        <taxon>Eukaryota</taxon>
        <taxon>Viridiplantae</taxon>
        <taxon>Streptophyta</taxon>
        <taxon>Embryophyta</taxon>
        <taxon>Tracheophyta</taxon>
        <taxon>Spermatophyta</taxon>
        <taxon>Magnoliopsida</taxon>
        <taxon>Liliopsida</taxon>
        <taxon>Poales</taxon>
        <taxon>Poaceae</taxon>
        <taxon>PACMAD clade</taxon>
        <taxon>Arundinoideae</taxon>
        <taxon>Arundineae</taxon>
        <taxon>Arundo</taxon>
    </lineage>
</organism>
<dbReference type="EMBL" id="GBRH01171527">
    <property type="protein sequence ID" value="JAE26369.1"/>
    <property type="molecule type" value="Transcribed_RNA"/>
</dbReference>
<reference evidence="2" key="2">
    <citation type="journal article" date="2015" name="Data Brief">
        <title>Shoot transcriptome of the giant reed, Arundo donax.</title>
        <authorList>
            <person name="Barrero R.A."/>
            <person name="Guerrero F.D."/>
            <person name="Moolhuijzen P."/>
            <person name="Goolsby J.A."/>
            <person name="Tidwell J."/>
            <person name="Bellgard S.E."/>
            <person name="Bellgard M.I."/>
        </authorList>
    </citation>
    <scope>NUCLEOTIDE SEQUENCE</scope>
    <source>
        <tissue evidence="2">Shoot tissue taken approximately 20 cm above the soil surface</tissue>
    </source>
</reference>
<dbReference type="AlphaFoldDB" id="A0A0A9GSE6"/>
<accession>A0A0A9GSE6</accession>
<evidence type="ECO:0000256" key="1">
    <source>
        <dbReference type="SAM" id="MobiDB-lite"/>
    </source>
</evidence>
<reference evidence="2" key="1">
    <citation type="submission" date="2014-09" db="EMBL/GenBank/DDBJ databases">
        <authorList>
            <person name="Magalhaes I.L.F."/>
            <person name="Oliveira U."/>
            <person name="Santos F.R."/>
            <person name="Vidigal T.H.D.A."/>
            <person name="Brescovit A.D."/>
            <person name="Santos A.J."/>
        </authorList>
    </citation>
    <scope>NUCLEOTIDE SEQUENCE</scope>
    <source>
        <tissue evidence="2">Shoot tissue taken approximately 20 cm above the soil surface</tissue>
    </source>
</reference>